<comment type="caution">
    <text evidence="1">The sequence shown here is derived from an EMBL/GenBank/DDBJ whole genome shotgun (WGS) entry which is preliminary data.</text>
</comment>
<evidence type="ECO:0000313" key="1">
    <source>
        <dbReference type="EMBL" id="OAP40403.1"/>
    </source>
</evidence>
<sequence>MAYLEDLPDSCPPREAIDESFGPAYRMLPAAVPILEHFHSHRKLGRQKPHDVTECRFASCSLFMSLEKTKRIARMPKMRSKVTHIGVLNVPQGSGSWLENDREHVDFWMYDGFDPTGHIAEVIEL</sequence>
<dbReference type="AlphaFoldDB" id="A0A178Y081"/>
<dbReference type="EMBL" id="LPUX01000053">
    <property type="protein sequence ID" value="OAP40403.1"/>
    <property type="molecule type" value="Genomic_DNA"/>
</dbReference>
<reference evidence="1 2" key="1">
    <citation type="journal article" date="2016" name="Int. J. Syst. Evol. Microbiol.">
        <title>Ensifer glycinis sp. nov., an novel rhizobial species associated with Glycine spp.</title>
        <authorList>
            <person name="Yan H."/>
            <person name="Yan J."/>
            <person name="Sui X.H."/>
            <person name="Wang E.T."/>
            <person name="Chen W.X."/>
            <person name="Zhang X.X."/>
            <person name="Chen W.F."/>
        </authorList>
    </citation>
    <scope>NUCLEOTIDE SEQUENCE [LARGE SCALE GENOMIC DNA]</scope>
    <source>
        <strain evidence="1 2">CCBAU 23380</strain>
    </source>
</reference>
<gene>
    <name evidence="1" type="ORF">AU381_00330</name>
</gene>
<dbReference type="Proteomes" id="UP000094025">
    <property type="component" value="Unassembled WGS sequence"/>
</dbReference>
<protein>
    <submittedName>
        <fullName evidence="1">Uncharacterized protein</fullName>
    </submittedName>
</protein>
<proteinExistence type="predicted"/>
<evidence type="ECO:0000313" key="2">
    <source>
        <dbReference type="Proteomes" id="UP000094025"/>
    </source>
</evidence>
<accession>A0A178Y081</accession>
<name>A0A178Y081_9HYPH</name>
<organism evidence="1 2">
    <name type="scientific">Sinorhizobium glycinis</name>
    <dbReference type="NCBI Taxonomy" id="1472378"/>
    <lineage>
        <taxon>Bacteria</taxon>
        <taxon>Pseudomonadati</taxon>
        <taxon>Pseudomonadota</taxon>
        <taxon>Alphaproteobacteria</taxon>
        <taxon>Hyphomicrobiales</taxon>
        <taxon>Rhizobiaceae</taxon>
        <taxon>Sinorhizobium/Ensifer group</taxon>
        <taxon>Sinorhizobium</taxon>
    </lineage>
</organism>
<keyword evidence="2" id="KW-1185">Reference proteome</keyword>